<protein>
    <submittedName>
        <fullName evidence="2">Uncharacterized protein</fullName>
    </submittedName>
</protein>
<gene>
    <name evidence="2" type="ORF">DFH08DRAFT_977810</name>
</gene>
<keyword evidence="3" id="KW-1185">Reference proteome</keyword>
<dbReference type="AlphaFoldDB" id="A0AAD7E942"/>
<accession>A0AAD7E942</accession>
<comment type="caution">
    <text evidence="2">The sequence shown here is derived from an EMBL/GenBank/DDBJ whole genome shotgun (WGS) entry which is preliminary data.</text>
</comment>
<feature type="compositionally biased region" description="Low complexity" evidence="1">
    <location>
        <begin position="178"/>
        <end position="187"/>
    </location>
</feature>
<feature type="region of interest" description="Disordered" evidence="1">
    <location>
        <begin position="207"/>
        <end position="229"/>
    </location>
</feature>
<dbReference type="Proteomes" id="UP001218218">
    <property type="component" value="Unassembled WGS sequence"/>
</dbReference>
<reference evidence="2" key="1">
    <citation type="submission" date="2023-03" db="EMBL/GenBank/DDBJ databases">
        <title>Massive genome expansion in bonnet fungi (Mycena s.s.) driven by repeated elements and novel gene families across ecological guilds.</title>
        <authorList>
            <consortium name="Lawrence Berkeley National Laboratory"/>
            <person name="Harder C.B."/>
            <person name="Miyauchi S."/>
            <person name="Viragh M."/>
            <person name="Kuo A."/>
            <person name="Thoen E."/>
            <person name="Andreopoulos B."/>
            <person name="Lu D."/>
            <person name="Skrede I."/>
            <person name="Drula E."/>
            <person name="Henrissat B."/>
            <person name="Morin E."/>
            <person name="Kohler A."/>
            <person name="Barry K."/>
            <person name="LaButti K."/>
            <person name="Morin E."/>
            <person name="Salamov A."/>
            <person name="Lipzen A."/>
            <person name="Mereny Z."/>
            <person name="Hegedus B."/>
            <person name="Baldrian P."/>
            <person name="Stursova M."/>
            <person name="Weitz H."/>
            <person name="Taylor A."/>
            <person name="Grigoriev I.V."/>
            <person name="Nagy L.G."/>
            <person name="Martin F."/>
            <person name="Kauserud H."/>
        </authorList>
    </citation>
    <scope>NUCLEOTIDE SEQUENCE</scope>
    <source>
        <strain evidence="2">CBHHK002</strain>
    </source>
</reference>
<feature type="region of interest" description="Disordered" evidence="1">
    <location>
        <begin position="161"/>
        <end position="187"/>
    </location>
</feature>
<feature type="region of interest" description="Disordered" evidence="1">
    <location>
        <begin position="18"/>
        <end position="44"/>
    </location>
</feature>
<dbReference type="EMBL" id="JARIHO010000115">
    <property type="protein sequence ID" value="KAJ7302544.1"/>
    <property type="molecule type" value="Genomic_DNA"/>
</dbReference>
<evidence type="ECO:0000256" key="1">
    <source>
        <dbReference type="SAM" id="MobiDB-lite"/>
    </source>
</evidence>
<name>A0AAD7E942_9AGAR</name>
<evidence type="ECO:0000313" key="3">
    <source>
        <dbReference type="Proteomes" id="UP001218218"/>
    </source>
</evidence>
<organism evidence="2 3">
    <name type="scientific">Mycena albidolilacea</name>
    <dbReference type="NCBI Taxonomy" id="1033008"/>
    <lineage>
        <taxon>Eukaryota</taxon>
        <taxon>Fungi</taxon>
        <taxon>Dikarya</taxon>
        <taxon>Basidiomycota</taxon>
        <taxon>Agaricomycotina</taxon>
        <taxon>Agaricomycetes</taxon>
        <taxon>Agaricomycetidae</taxon>
        <taxon>Agaricales</taxon>
        <taxon>Marasmiineae</taxon>
        <taxon>Mycenaceae</taxon>
        <taxon>Mycena</taxon>
    </lineage>
</organism>
<evidence type="ECO:0000313" key="2">
    <source>
        <dbReference type="EMBL" id="KAJ7302544.1"/>
    </source>
</evidence>
<sequence>MATVDRDEGAVDTLLKRLEDAAPDMDTLDPSPDLPPAFKPPHVPAPELLVDEEIDETELIEGEMGGTASEVADEDVVADAARLGTQDLEIAAFAAGARDETAAAMEGARETSVFMASARETAAAMEGARETAAAAMEGACEAAAAWAADTTRAGVMCEGGEGGEAAGTEREAPGRVEVGGLSSSNNGMGVMSGWREETLQAVWCEGTRKDERGGGESSSNRGTGVDTPRRCFEGGSTSLEPCIVPLVIHPTLDLAINTHSPACTLDAHGAALALDAHRTAARLHLDPIRTNPLVLDARSAALVLDAHGTAAHLRLDPIHADPQFFGSLVVDGENDWALGVREHAIAARVRGDFAHPAPSRMSRMSGTRHLLLL</sequence>
<proteinExistence type="predicted"/>
<feature type="compositionally biased region" description="Pro residues" evidence="1">
    <location>
        <begin position="32"/>
        <end position="44"/>
    </location>
</feature>